<dbReference type="AlphaFoldDB" id="A0A166KPX3"/>
<keyword evidence="2" id="KW-1133">Transmembrane helix</keyword>
<feature type="transmembrane region" description="Helical" evidence="2">
    <location>
        <begin position="73"/>
        <end position="93"/>
    </location>
</feature>
<feature type="transmembrane region" description="Helical" evidence="2">
    <location>
        <begin position="7"/>
        <end position="26"/>
    </location>
</feature>
<feature type="transmembrane region" description="Helical" evidence="2">
    <location>
        <begin position="38"/>
        <end position="61"/>
    </location>
</feature>
<feature type="transmembrane region" description="Helical" evidence="2">
    <location>
        <begin position="120"/>
        <end position="144"/>
    </location>
</feature>
<evidence type="ECO:0000256" key="2">
    <source>
        <dbReference type="SAM" id="Phobius"/>
    </source>
</evidence>
<feature type="transmembrane region" description="Helical" evidence="2">
    <location>
        <begin position="257"/>
        <end position="279"/>
    </location>
</feature>
<dbReference type="Proteomes" id="UP000076532">
    <property type="component" value="Unassembled WGS sequence"/>
</dbReference>
<feature type="transmembrane region" description="Helical" evidence="2">
    <location>
        <begin position="330"/>
        <end position="348"/>
    </location>
</feature>
<evidence type="ECO:0000313" key="4">
    <source>
        <dbReference type="Proteomes" id="UP000076532"/>
    </source>
</evidence>
<protein>
    <recommendedName>
        <fullName evidence="5">MARVEL domain-containing protein</fullName>
    </recommendedName>
</protein>
<evidence type="ECO:0008006" key="5">
    <source>
        <dbReference type="Google" id="ProtNLM"/>
    </source>
</evidence>
<keyword evidence="2" id="KW-0472">Membrane</keyword>
<feature type="transmembrane region" description="Helical" evidence="2">
    <location>
        <begin position="224"/>
        <end position="245"/>
    </location>
</feature>
<reference evidence="3 4" key="1">
    <citation type="journal article" date="2016" name="Mol. Biol. Evol.">
        <title>Comparative Genomics of Early-Diverging Mushroom-Forming Fungi Provides Insights into the Origins of Lignocellulose Decay Capabilities.</title>
        <authorList>
            <person name="Nagy L.G."/>
            <person name="Riley R."/>
            <person name="Tritt A."/>
            <person name="Adam C."/>
            <person name="Daum C."/>
            <person name="Floudas D."/>
            <person name="Sun H."/>
            <person name="Yadav J.S."/>
            <person name="Pangilinan J."/>
            <person name="Larsson K.H."/>
            <person name="Matsuura K."/>
            <person name="Barry K."/>
            <person name="Labutti K."/>
            <person name="Kuo R."/>
            <person name="Ohm R.A."/>
            <person name="Bhattacharya S.S."/>
            <person name="Shirouzu T."/>
            <person name="Yoshinaga Y."/>
            <person name="Martin F.M."/>
            <person name="Grigoriev I.V."/>
            <person name="Hibbett D.S."/>
        </authorList>
    </citation>
    <scope>NUCLEOTIDE SEQUENCE [LARGE SCALE GENOMIC DNA]</scope>
    <source>
        <strain evidence="3 4">CBS 109695</strain>
    </source>
</reference>
<proteinExistence type="predicted"/>
<evidence type="ECO:0000313" key="3">
    <source>
        <dbReference type="EMBL" id="KZP22136.1"/>
    </source>
</evidence>
<feature type="region of interest" description="Disordered" evidence="1">
    <location>
        <begin position="401"/>
        <end position="423"/>
    </location>
</feature>
<evidence type="ECO:0000256" key="1">
    <source>
        <dbReference type="SAM" id="MobiDB-lite"/>
    </source>
</evidence>
<dbReference type="OrthoDB" id="3364107at2759"/>
<name>A0A166KPX3_9AGAM</name>
<sequence>MLHIARTVVFGLSISLAIFLLGLSALEVHWEDSGNVPPAFLGLSMATCILTLLSLPAMLVIDAMRSGLFTSTIAFELVTLFVLWVFWLGTAAYGTQFFTSTFGESNCNVICTVNWSGPQAWVVCAYLAWALLMVYSITVLVMAIKRAKRGEHTWTISVRHAHFFDPRSRLAKPDPAPFDIATMQQLQWPANLALKPLQPTTSISTPDLSTREPSPPAPSFNILYIARTVVFGLSTVFAILVMVLSTSWGVPYVYPTALVGLSIATSAFTLISLPAMLIIDVMRSGAFTSMIAIELVVLSVLCVFWIVTAAYGTQLFLDPDWQVLRVACPYPPGILLMGYAIVVLVMAVKRAQRGERTWTISVKNARFFDPRSRTAKSGHVPFDIGKMQQLQWPAGLVPKPLTPATSTQDLSTREPSLAGDAAA</sequence>
<keyword evidence="4" id="KW-1185">Reference proteome</keyword>
<feature type="compositionally biased region" description="Polar residues" evidence="1">
    <location>
        <begin position="403"/>
        <end position="414"/>
    </location>
</feature>
<dbReference type="EMBL" id="KV417542">
    <property type="protein sequence ID" value="KZP22136.1"/>
    <property type="molecule type" value="Genomic_DNA"/>
</dbReference>
<accession>A0A166KPX3</accession>
<gene>
    <name evidence="3" type="ORF">FIBSPDRAFT_953220</name>
</gene>
<keyword evidence="2" id="KW-0812">Transmembrane</keyword>
<organism evidence="3 4">
    <name type="scientific">Athelia psychrophila</name>
    <dbReference type="NCBI Taxonomy" id="1759441"/>
    <lineage>
        <taxon>Eukaryota</taxon>
        <taxon>Fungi</taxon>
        <taxon>Dikarya</taxon>
        <taxon>Basidiomycota</taxon>
        <taxon>Agaricomycotina</taxon>
        <taxon>Agaricomycetes</taxon>
        <taxon>Agaricomycetidae</taxon>
        <taxon>Atheliales</taxon>
        <taxon>Atheliaceae</taxon>
        <taxon>Athelia</taxon>
    </lineage>
</organism>
<dbReference type="STRING" id="436010.A0A166KPX3"/>
<feature type="transmembrane region" description="Helical" evidence="2">
    <location>
        <begin position="291"/>
        <end position="310"/>
    </location>
</feature>